<dbReference type="EMBL" id="PDKJ01000001">
    <property type="protein sequence ID" value="RXJ70305.1"/>
    <property type="molecule type" value="Genomic_DNA"/>
</dbReference>
<dbReference type="Proteomes" id="UP000290172">
    <property type="component" value="Unassembled WGS sequence"/>
</dbReference>
<gene>
    <name evidence="2" type="ORF">CRV08_01710</name>
</gene>
<feature type="domain" description="ACT" evidence="1">
    <location>
        <begin position="73"/>
        <end position="140"/>
    </location>
</feature>
<dbReference type="Gene3D" id="3.30.2130.10">
    <property type="entry name" value="VC0802-like"/>
    <property type="match status" value="1"/>
</dbReference>
<proteinExistence type="predicted"/>
<name>A0A4Q0YIY3_9BACT</name>
<dbReference type="PANTHER" id="PTHR40099:SF1">
    <property type="entry name" value="ACETOLACTATE SYNTHASE, SMALL SUBUNIT"/>
    <property type="match status" value="1"/>
</dbReference>
<comment type="caution">
    <text evidence="2">The sequence shown here is derived from an EMBL/GenBank/DDBJ whole genome shotgun (WGS) entry which is preliminary data.</text>
</comment>
<dbReference type="InterPro" id="IPR045739">
    <property type="entry name" value="ACT_dom_pair"/>
</dbReference>
<dbReference type="SUPFAM" id="SSF55021">
    <property type="entry name" value="ACT-like"/>
    <property type="match status" value="2"/>
</dbReference>
<reference evidence="2 3" key="1">
    <citation type="submission" date="2017-10" db="EMBL/GenBank/DDBJ databases">
        <title>Genomics of the genus Arcobacter.</title>
        <authorList>
            <person name="Perez-Cataluna A."/>
            <person name="Figueras M.J."/>
        </authorList>
    </citation>
    <scope>NUCLEOTIDE SEQUENCE [LARGE SCALE GENOMIC DNA]</scope>
    <source>
        <strain evidence="2 3">CECT 8993</strain>
    </source>
</reference>
<evidence type="ECO:0000313" key="3">
    <source>
        <dbReference type="Proteomes" id="UP000290172"/>
    </source>
</evidence>
<dbReference type="InterPro" id="IPR045865">
    <property type="entry name" value="ACT-like_dom_sf"/>
</dbReference>
<dbReference type="InterPro" id="IPR002912">
    <property type="entry name" value="ACT_dom"/>
</dbReference>
<evidence type="ECO:0000313" key="2">
    <source>
        <dbReference type="EMBL" id="RXJ70305.1"/>
    </source>
</evidence>
<organism evidence="2 3">
    <name type="scientific">Halarcobacter ebronensis</name>
    <dbReference type="NCBI Taxonomy" id="1462615"/>
    <lineage>
        <taxon>Bacteria</taxon>
        <taxon>Pseudomonadati</taxon>
        <taxon>Campylobacterota</taxon>
        <taxon>Epsilonproteobacteria</taxon>
        <taxon>Campylobacterales</taxon>
        <taxon>Arcobacteraceae</taxon>
        <taxon>Halarcobacter</taxon>
    </lineage>
</organism>
<protein>
    <submittedName>
        <fullName evidence="2">Amino acid-binding protein</fullName>
    </submittedName>
</protein>
<accession>A0A4Q0YIY3</accession>
<dbReference type="Pfam" id="PF19571">
    <property type="entry name" value="ACT_8"/>
    <property type="match status" value="1"/>
</dbReference>
<sequence length="140" mass="15539">MKNAIKQLSIFLENKKGELTDITNVLSTNKISIKALNLVDSSDFGILRLLVDDIESAKRIMDDSGFSSTISEVFAVSIEDHIGSFNEVLTLLSQNDINIEYTYTINSSLNGAFIFKVSKDDFEKATKVLAKSKVKLLKTI</sequence>
<dbReference type="RefSeq" id="WP_128978424.1">
    <property type="nucleotide sequence ID" value="NZ_PDKJ01000001.1"/>
</dbReference>
<evidence type="ECO:0000259" key="1">
    <source>
        <dbReference type="PROSITE" id="PS51671"/>
    </source>
</evidence>
<dbReference type="PANTHER" id="PTHR40099">
    <property type="entry name" value="ACETOLACTATE SYNTHASE, SMALL SUBUNIT"/>
    <property type="match status" value="1"/>
</dbReference>
<dbReference type="AlphaFoldDB" id="A0A4Q0YIY3"/>
<dbReference type="PROSITE" id="PS51671">
    <property type="entry name" value="ACT"/>
    <property type="match status" value="1"/>
</dbReference>